<dbReference type="NCBIfam" id="TIGR00254">
    <property type="entry name" value="GGDEF"/>
    <property type="match status" value="1"/>
</dbReference>
<evidence type="ECO:0000256" key="1">
    <source>
        <dbReference type="SAM" id="Phobius"/>
    </source>
</evidence>
<dbReference type="PROSITE" id="PS50887">
    <property type="entry name" value="GGDEF"/>
    <property type="match status" value="1"/>
</dbReference>
<dbReference type="PANTHER" id="PTHR45138">
    <property type="entry name" value="REGULATORY COMPONENTS OF SENSORY TRANSDUCTION SYSTEM"/>
    <property type="match status" value="1"/>
</dbReference>
<keyword evidence="1" id="KW-0812">Transmembrane</keyword>
<feature type="transmembrane region" description="Helical" evidence="1">
    <location>
        <begin position="166"/>
        <end position="190"/>
    </location>
</feature>
<dbReference type="InterPro" id="IPR050469">
    <property type="entry name" value="Diguanylate_Cyclase"/>
</dbReference>
<dbReference type="InterPro" id="IPR043128">
    <property type="entry name" value="Rev_trsase/Diguanyl_cyclase"/>
</dbReference>
<dbReference type="SMART" id="SM00267">
    <property type="entry name" value="GGDEF"/>
    <property type="match status" value="1"/>
</dbReference>
<accession>A0ABW4UNF1</accession>
<comment type="caution">
    <text evidence="3">The sequence shown here is derived from an EMBL/GenBank/DDBJ whole genome shotgun (WGS) entry which is preliminary data.</text>
</comment>
<dbReference type="SUPFAM" id="SSF55073">
    <property type="entry name" value="Nucleotide cyclase"/>
    <property type="match status" value="1"/>
</dbReference>
<evidence type="ECO:0000313" key="4">
    <source>
        <dbReference type="Proteomes" id="UP001597403"/>
    </source>
</evidence>
<feature type="transmembrane region" description="Helical" evidence="1">
    <location>
        <begin position="75"/>
        <end position="98"/>
    </location>
</feature>
<feature type="domain" description="GGDEF" evidence="2">
    <location>
        <begin position="234"/>
        <end position="364"/>
    </location>
</feature>
<dbReference type="InterPro" id="IPR000160">
    <property type="entry name" value="GGDEF_dom"/>
</dbReference>
<dbReference type="Gene3D" id="3.30.70.270">
    <property type="match status" value="1"/>
</dbReference>
<feature type="transmembrane region" description="Helical" evidence="1">
    <location>
        <begin position="110"/>
        <end position="130"/>
    </location>
</feature>
<feature type="transmembrane region" description="Helical" evidence="1">
    <location>
        <begin position="6"/>
        <end position="28"/>
    </location>
</feature>
<feature type="transmembrane region" description="Helical" evidence="1">
    <location>
        <begin position="40"/>
        <end position="63"/>
    </location>
</feature>
<name>A0ABW4UNF1_9BACL</name>
<dbReference type="InterPro" id="IPR029787">
    <property type="entry name" value="Nucleotide_cyclase"/>
</dbReference>
<dbReference type="PANTHER" id="PTHR45138:SF9">
    <property type="entry name" value="DIGUANYLATE CYCLASE DGCM-RELATED"/>
    <property type="match status" value="1"/>
</dbReference>
<protein>
    <submittedName>
        <fullName evidence="3">GGDEF domain-containing protein</fullName>
    </submittedName>
</protein>
<evidence type="ECO:0000313" key="3">
    <source>
        <dbReference type="EMBL" id="MFD1988490.1"/>
    </source>
</evidence>
<proteinExistence type="predicted"/>
<dbReference type="EMBL" id="JBHUGF010000001">
    <property type="protein sequence ID" value="MFD1988490.1"/>
    <property type="molecule type" value="Genomic_DNA"/>
</dbReference>
<feature type="transmembrane region" description="Helical" evidence="1">
    <location>
        <begin position="142"/>
        <end position="159"/>
    </location>
</feature>
<dbReference type="CDD" id="cd01949">
    <property type="entry name" value="GGDEF"/>
    <property type="match status" value="1"/>
</dbReference>
<dbReference type="Proteomes" id="UP001597403">
    <property type="component" value="Unassembled WGS sequence"/>
</dbReference>
<keyword evidence="4" id="KW-1185">Reference proteome</keyword>
<evidence type="ECO:0000259" key="2">
    <source>
        <dbReference type="PROSITE" id="PS50887"/>
    </source>
</evidence>
<sequence length="364" mass="40746">MIVDLMAIDLINNLTLTSTFLFLGNLLLNKIRNQFINRKRLFIGLSGITYGLFGLVLILWGFHLPESHILIDLRALAVVGAVYTVGSASGLIAAVIIISGRTLLFEYGNIDILVVGASIVLIAWMLSSFLLKGDHRLSLSRWLIIICCSMILPSILLYCTLQTRILWQLITILVVFLVGGLFTYIILVYLTRSNHLFVLLKELANRDHLTGLHNPRAFEALFEETLNYAKANQKSFSLLMLDIDYFKSINDTYGHSSGDAVLSQIGELLQDFVRSGDVCARKGGEEFIIILNYCTRNHAIHVAEKLRVLIEQNKFVLPNNLLLSITVSIGVATFPDTKSNVMLDQVDEALYEAKHQGRNRVHAV</sequence>
<reference evidence="4" key="1">
    <citation type="journal article" date="2019" name="Int. J. Syst. Evol. Microbiol.">
        <title>The Global Catalogue of Microorganisms (GCM) 10K type strain sequencing project: providing services to taxonomists for standard genome sequencing and annotation.</title>
        <authorList>
            <consortium name="The Broad Institute Genomics Platform"/>
            <consortium name="The Broad Institute Genome Sequencing Center for Infectious Disease"/>
            <person name="Wu L."/>
            <person name="Ma J."/>
        </authorList>
    </citation>
    <scope>NUCLEOTIDE SEQUENCE [LARGE SCALE GENOMIC DNA]</scope>
    <source>
        <strain evidence="4">CGMCC 1.15067</strain>
    </source>
</reference>
<keyword evidence="1" id="KW-0472">Membrane</keyword>
<gene>
    <name evidence="3" type="ORF">ACFSGI_00715</name>
</gene>
<dbReference type="Pfam" id="PF00990">
    <property type="entry name" value="GGDEF"/>
    <property type="match status" value="1"/>
</dbReference>
<organism evidence="3 4">
    <name type="scientific">Paenibacillus nicotianae</name>
    <dbReference type="NCBI Taxonomy" id="1526551"/>
    <lineage>
        <taxon>Bacteria</taxon>
        <taxon>Bacillati</taxon>
        <taxon>Bacillota</taxon>
        <taxon>Bacilli</taxon>
        <taxon>Bacillales</taxon>
        <taxon>Paenibacillaceae</taxon>
        <taxon>Paenibacillus</taxon>
    </lineage>
</organism>
<keyword evidence="1" id="KW-1133">Transmembrane helix</keyword>
<dbReference type="RefSeq" id="WP_204826469.1">
    <property type="nucleotide sequence ID" value="NZ_JBHUGF010000001.1"/>
</dbReference>